<feature type="active site" evidence="2">
    <location>
        <position position="414"/>
    </location>
</feature>
<sequence>MSYWASCQRAAKNYKQELHKRFCVNYSRDVSNAVASNEGYEENSISDDASSPLLRVQSAHCNREVEGFNHHTDRYELMVEEGAGLVFRRGQPFTLVLHFNRAFKPEDDYFHLQAEFGHTPLIAKGTKYKIPLSEESENDDHWELNPIKEINEGNEFKIQIKTPSNCQVGLWKFALFTYNRNSPGEAKYSFPQDFYILFNPWKEGDQVYVEDEQQRQEYVLSDHGKIWMGTNKAPVGYPWVFGQFDLCVLPAITLLLAGSDIPPAERGSAVVVSRALSALVNSYDDEGLLVGKWKGTFDDGTQPFSWTGSIDFYNEFLTSNRSVKYAQCWVFAGALTTACRSVGIPCRPVTCYVCAHDTDNSLTVDKFFSKSGHLIEGGADGGCYDSIWNFHCWNDVWMMRPDLPPGCDGWQAIDATPQELSGRKYRTGPASLAAIKKGLIGYQFDTSFVFSEVNADVCHFLEDEDSPWGFTRIKLDPSLVGKRIVTQSLTDNVHGEREMEDITSQYKHEEGSEEERAAVFNAVRAHPKAQKLYKAVKSPIVRDVFFKLIEIDSVIIGDSFSVSLTIENHAAVSRIVNATLTASSILYTGQAIDIIKEGSLEVTIQPKEVKTVRITVLPEEYHRELGKSTFMKIVAVANVSETGQSYAAEDDFELLRTRLEIKVLEQIKAGNIAEIKFIFTNPFTENLTNCELKVEGPRLLLKPRTERLSNIPSYGQLRHSVSVAPRQPGTHLLVATFSCDQLFNVKGSRLVVVEAQD</sequence>
<proteinExistence type="inferred from homology"/>
<name>A0A1B6L1C6_9HEMI</name>
<dbReference type="InterPro" id="IPR002931">
    <property type="entry name" value="Transglutaminase-like"/>
</dbReference>
<dbReference type="GO" id="GO:0003810">
    <property type="term" value="F:protein-glutamine gamma-glutamyltransferase activity"/>
    <property type="evidence" value="ECO:0007669"/>
    <property type="project" value="InterPro"/>
</dbReference>
<dbReference type="PIRSF" id="PIRSF000459">
    <property type="entry name" value="TGM_EBP42"/>
    <property type="match status" value="1"/>
</dbReference>
<evidence type="ECO:0000256" key="1">
    <source>
        <dbReference type="ARBA" id="ARBA00005968"/>
    </source>
</evidence>
<comment type="similarity">
    <text evidence="1">Belongs to the transglutaminase superfamily. Transglutaminase family.</text>
</comment>
<dbReference type="PANTHER" id="PTHR11590:SF40">
    <property type="entry name" value="HEMOCYTE PROTEIN-GLUTAMINE GAMMA-GLUTAMYLTRANSFERASE-LIKE PROTEIN"/>
    <property type="match status" value="1"/>
</dbReference>
<keyword evidence="3" id="KW-0106">Calcium</keyword>
<dbReference type="AlphaFoldDB" id="A0A1B6L1C6"/>
<keyword evidence="3" id="KW-0479">Metal-binding</keyword>
<dbReference type="InterPro" id="IPR023608">
    <property type="entry name" value="Transglutaminase_animal"/>
</dbReference>
<dbReference type="Pfam" id="PF00868">
    <property type="entry name" value="Transglut_N"/>
    <property type="match status" value="1"/>
</dbReference>
<feature type="binding site" evidence="3">
    <location>
        <position position="454"/>
    </location>
    <ligand>
        <name>Ca(2+)</name>
        <dbReference type="ChEBI" id="CHEBI:29108"/>
    </ligand>
</feature>
<dbReference type="Gene3D" id="2.60.40.10">
    <property type="entry name" value="Immunoglobulins"/>
    <property type="match status" value="3"/>
</dbReference>
<dbReference type="FunFam" id="2.60.40.10:FF:000090">
    <property type="entry name" value="Protein-glutamine gamma-glutamyltransferase 2"/>
    <property type="match status" value="1"/>
</dbReference>
<evidence type="ECO:0000256" key="3">
    <source>
        <dbReference type="PIRSR" id="PIRSR000459-2"/>
    </source>
</evidence>
<protein>
    <recommendedName>
        <fullName evidence="4">Transglutaminase-like domain-containing protein</fullName>
    </recommendedName>
</protein>
<evidence type="ECO:0000313" key="5">
    <source>
        <dbReference type="EMBL" id="JAT17519.1"/>
    </source>
</evidence>
<dbReference type="InterPro" id="IPR013783">
    <property type="entry name" value="Ig-like_fold"/>
</dbReference>
<accession>A0A1B6L1C6</accession>
<evidence type="ECO:0000259" key="4">
    <source>
        <dbReference type="SMART" id="SM00460"/>
    </source>
</evidence>
<dbReference type="InterPro" id="IPR038765">
    <property type="entry name" value="Papain-like_cys_pep_sf"/>
</dbReference>
<dbReference type="EMBL" id="GEBQ01022458">
    <property type="protein sequence ID" value="JAT17519.1"/>
    <property type="molecule type" value="Transcribed_RNA"/>
</dbReference>
<dbReference type="InterPro" id="IPR036238">
    <property type="entry name" value="Transglutaminase_C_sf"/>
</dbReference>
<dbReference type="PANTHER" id="PTHR11590">
    <property type="entry name" value="PROTEIN-GLUTAMINE GAMMA-GLUTAMYLTRANSFERASE"/>
    <property type="match status" value="1"/>
</dbReference>
<dbReference type="FunFam" id="2.60.40.10:FF:000171">
    <property type="entry name" value="protein-glutamine gamma-glutamyltransferase 6"/>
    <property type="match status" value="1"/>
</dbReference>
<organism evidence="5">
    <name type="scientific">Graphocephala atropunctata</name>
    <dbReference type="NCBI Taxonomy" id="36148"/>
    <lineage>
        <taxon>Eukaryota</taxon>
        <taxon>Metazoa</taxon>
        <taxon>Ecdysozoa</taxon>
        <taxon>Arthropoda</taxon>
        <taxon>Hexapoda</taxon>
        <taxon>Insecta</taxon>
        <taxon>Pterygota</taxon>
        <taxon>Neoptera</taxon>
        <taxon>Paraneoptera</taxon>
        <taxon>Hemiptera</taxon>
        <taxon>Auchenorrhyncha</taxon>
        <taxon>Membracoidea</taxon>
        <taxon>Cicadellidae</taxon>
        <taxon>Cicadellinae</taxon>
        <taxon>Cicadellini</taxon>
        <taxon>Graphocephala</taxon>
    </lineage>
</organism>
<evidence type="ECO:0000256" key="2">
    <source>
        <dbReference type="PIRSR" id="PIRSR000459-1"/>
    </source>
</evidence>
<dbReference type="Pfam" id="PF00927">
    <property type="entry name" value="Transglut_C"/>
    <property type="match status" value="2"/>
</dbReference>
<dbReference type="SUPFAM" id="SSF54001">
    <property type="entry name" value="Cysteine proteinases"/>
    <property type="match status" value="1"/>
</dbReference>
<feature type="domain" description="Transglutaminase-like" evidence="4">
    <location>
        <begin position="320"/>
        <end position="417"/>
    </location>
</feature>
<dbReference type="SUPFAM" id="SSF81296">
    <property type="entry name" value="E set domains"/>
    <property type="match status" value="1"/>
</dbReference>
<dbReference type="GO" id="GO:0046872">
    <property type="term" value="F:metal ion binding"/>
    <property type="evidence" value="ECO:0007669"/>
    <property type="project" value="UniProtKB-KW"/>
</dbReference>
<dbReference type="Gene3D" id="3.90.260.10">
    <property type="entry name" value="Transglutaminase-like"/>
    <property type="match status" value="1"/>
</dbReference>
<dbReference type="InterPro" id="IPR001102">
    <property type="entry name" value="Transglutaminase_N"/>
</dbReference>
<dbReference type="FunFam" id="3.90.260.10:FF:000002">
    <property type="entry name" value="Erythrocyte membrane protein band 4.2"/>
    <property type="match status" value="1"/>
</dbReference>
<feature type="binding site" evidence="3">
    <location>
        <position position="510"/>
    </location>
    <ligand>
        <name>Ca(2+)</name>
        <dbReference type="ChEBI" id="CHEBI:29108"/>
    </ligand>
</feature>
<comment type="cofactor">
    <cofactor evidence="3">
        <name>Ca(2+)</name>
        <dbReference type="ChEBI" id="CHEBI:29108"/>
    </cofactor>
    <text evidence="3">Binds 1 Ca(2+) ion per subunit.</text>
</comment>
<dbReference type="SUPFAM" id="SSF49309">
    <property type="entry name" value="Transglutaminase, two C-terminal domains"/>
    <property type="match status" value="2"/>
</dbReference>
<feature type="active site" evidence="2">
    <location>
        <position position="328"/>
    </location>
</feature>
<dbReference type="InterPro" id="IPR036985">
    <property type="entry name" value="Transglutaminase-like_sf"/>
</dbReference>
<dbReference type="InterPro" id="IPR008958">
    <property type="entry name" value="Transglutaminase_C"/>
</dbReference>
<feature type="active site" evidence="2">
    <location>
        <position position="391"/>
    </location>
</feature>
<gene>
    <name evidence="5" type="ORF">g.22220</name>
</gene>
<feature type="binding site" evidence="3">
    <location>
        <position position="456"/>
    </location>
    <ligand>
        <name>Ca(2+)</name>
        <dbReference type="ChEBI" id="CHEBI:29108"/>
    </ligand>
</feature>
<reference evidence="5" key="1">
    <citation type="submission" date="2015-11" db="EMBL/GenBank/DDBJ databases">
        <title>De novo transcriptome assembly of four potential Pierce s Disease insect vectors from Arizona vineyards.</title>
        <authorList>
            <person name="Tassone E.E."/>
        </authorList>
    </citation>
    <scope>NUCLEOTIDE SEQUENCE</scope>
</reference>
<feature type="binding site" evidence="3">
    <location>
        <position position="515"/>
    </location>
    <ligand>
        <name>Ca(2+)</name>
        <dbReference type="ChEBI" id="CHEBI:29108"/>
    </ligand>
</feature>
<dbReference type="InterPro" id="IPR050779">
    <property type="entry name" value="Transglutaminase"/>
</dbReference>
<dbReference type="Pfam" id="PF01841">
    <property type="entry name" value="Transglut_core"/>
    <property type="match status" value="1"/>
</dbReference>
<dbReference type="InterPro" id="IPR014756">
    <property type="entry name" value="Ig_E-set"/>
</dbReference>
<dbReference type="SMART" id="SM00460">
    <property type="entry name" value="TGc"/>
    <property type="match status" value="1"/>
</dbReference>